<accession>A0AAJ6AP32</accession>
<gene>
    <name evidence="1" type="ORF">QDX21_01985</name>
</gene>
<dbReference type="EMBL" id="CP122566">
    <property type="protein sequence ID" value="WGH93596.1"/>
    <property type="molecule type" value="Genomic_DNA"/>
</dbReference>
<dbReference type="NCBIfam" id="TIGR01484">
    <property type="entry name" value="HAD-SF-IIB"/>
    <property type="match status" value="1"/>
</dbReference>
<dbReference type="InterPro" id="IPR006379">
    <property type="entry name" value="HAD-SF_hydro_IIB"/>
</dbReference>
<dbReference type="SFLD" id="SFLDG01140">
    <property type="entry name" value="C2.B:_Phosphomannomutase_and_P"/>
    <property type="match status" value="1"/>
</dbReference>
<dbReference type="SUPFAM" id="SSF56784">
    <property type="entry name" value="HAD-like"/>
    <property type="match status" value="1"/>
</dbReference>
<dbReference type="Gene3D" id="3.30.1240.10">
    <property type="match status" value="1"/>
</dbReference>
<dbReference type="RefSeq" id="WP_279675055.1">
    <property type="nucleotide sequence ID" value="NZ_CP122566.1"/>
</dbReference>
<dbReference type="GO" id="GO:0000287">
    <property type="term" value="F:magnesium ion binding"/>
    <property type="evidence" value="ECO:0007669"/>
    <property type="project" value="TreeGrafter"/>
</dbReference>
<dbReference type="PANTHER" id="PTHR10000:SF53">
    <property type="entry name" value="5-AMINO-6-(5-PHOSPHO-D-RIBITYLAMINO)URACIL PHOSPHATASE YBJI-RELATED"/>
    <property type="match status" value="1"/>
</dbReference>
<evidence type="ECO:0000313" key="1">
    <source>
        <dbReference type="EMBL" id="WGH93596.1"/>
    </source>
</evidence>
<keyword evidence="2" id="KW-1185">Reference proteome</keyword>
<proteinExistence type="predicted"/>
<dbReference type="AlphaFoldDB" id="A0AAJ6AP32"/>
<name>A0AAJ6AP32_9MICC</name>
<keyword evidence="1" id="KW-0378">Hydrolase</keyword>
<protein>
    <submittedName>
        <fullName evidence="1">HAD family hydrolase</fullName>
        <ecNumber evidence="1">3.1.3.-</ecNumber>
    </submittedName>
</protein>
<dbReference type="GO" id="GO:0016791">
    <property type="term" value="F:phosphatase activity"/>
    <property type="evidence" value="ECO:0007669"/>
    <property type="project" value="TreeGrafter"/>
</dbReference>
<reference evidence="1 2" key="1">
    <citation type="submission" date="2023-03" db="EMBL/GenBank/DDBJ databases">
        <title>Complete genome sequences of several Auritidibacter ignavus strains isolated from ear infections.</title>
        <authorList>
            <person name="Baehr T."/>
            <person name="Baumhoegger A.M."/>
        </authorList>
    </citation>
    <scope>NUCLEOTIDE SEQUENCE [LARGE SCALE GENOMIC DNA]</scope>
    <source>
        <strain evidence="1 2">BABAE-6</strain>
    </source>
</reference>
<dbReference type="GO" id="GO:0005829">
    <property type="term" value="C:cytosol"/>
    <property type="evidence" value="ECO:0007669"/>
    <property type="project" value="TreeGrafter"/>
</dbReference>
<sequence length="299" mass="32551">MNATTAWPAIVEYVRQDPEARFPRLLALDMDGTLLDGAKRIPDSFWSLAQDLHRAGCQVVPSSGRQLATLSEMFASDETISDFVAENGAVVASQGQVIATQSWNKPTVMATLEAITAATTGLDRVGVVVCSATEALIRQVDPSLFEAIQAYYRSLRYDDELVRTVGRAEFDVVKMAVYIPNADQYQRFLTILEEHAANTEQLATVDIVRSGRQWVDIMDSRVSKATGLSALGKHHEVSLQDCMAVGDYLNDLQMLKGVGTSVVVANAHPEVFEVADFAIGANTDHGVIALMEALVEYAP</sequence>
<dbReference type="SFLD" id="SFLDS00003">
    <property type="entry name" value="Haloacid_Dehalogenase"/>
    <property type="match status" value="1"/>
</dbReference>
<dbReference type="InterPro" id="IPR023214">
    <property type="entry name" value="HAD_sf"/>
</dbReference>
<dbReference type="Gene3D" id="3.40.50.1000">
    <property type="entry name" value="HAD superfamily/HAD-like"/>
    <property type="match status" value="1"/>
</dbReference>
<dbReference type="Proteomes" id="UP001224674">
    <property type="component" value="Chromosome"/>
</dbReference>
<dbReference type="PANTHER" id="PTHR10000">
    <property type="entry name" value="PHOSPHOSERINE PHOSPHATASE"/>
    <property type="match status" value="1"/>
</dbReference>
<dbReference type="Pfam" id="PF08282">
    <property type="entry name" value="Hydrolase_3"/>
    <property type="match status" value="1"/>
</dbReference>
<evidence type="ECO:0000313" key="2">
    <source>
        <dbReference type="Proteomes" id="UP001224674"/>
    </source>
</evidence>
<organism evidence="1 2">
    <name type="scientific">Auritidibacter ignavus</name>
    <dbReference type="NCBI Taxonomy" id="678932"/>
    <lineage>
        <taxon>Bacteria</taxon>
        <taxon>Bacillati</taxon>
        <taxon>Actinomycetota</taxon>
        <taxon>Actinomycetes</taxon>
        <taxon>Micrococcales</taxon>
        <taxon>Micrococcaceae</taxon>
        <taxon>Auritidibacter</taxon>
    </lineage>
</organism>
<dbReference type="EC" id="3.1.3.-" evidence="1"/>
<dbReference type="InterPro" id="IPR036412">
    <property type="entry name" value="HAD-like_sf"/>
</dbReference>